<dbReference type="Proteomes" id="UP000182567">
    <property type="component" value="Chromosome"/>
</dbReference>
<organism evidence="1 2">
    <name type="scientific">Pseudomonas frederiksbergensis</name>
    <dbReference type="NCBI Taxonomy" id="104087"/>
    <lineage>
        <taxon>Bacteria</taxon>
        <taxon>Pseudomonadati</taxon>
        <taxon>Pseudomonadota</taxon>
        <taxon>Gammaproteobacteria</taxon>
        <taxon>Pseudomonadales</taxon>
        <taxon>Pseudomonadaceae</taxon>
        <taxon>Pseudomonas</taxon>
    </lineage>
</organism>
<dbReference type="EMBL" id="CP017886">
    <property type="protein sequence ID" value="APC15100.1"/>
    <property type="molecule type" value="Genomic_DNA"/>
</dbReference>
<evidence type="ECO:0000313" key="1">
    <source>
        <dbReference type="EMBL" id="APC15100.1"/>
    </source>
</evidence>
<proteinExistence type="predicted"/>
<reference evidence="2" key="1">
    <citation type="submission" date="2016-10" db="EMBL/GenBank/DDBJ databases">
        <title>Pseudomonas frederiksbergensis ERGS4:02 complete genome.</title>
        <authorList>
            <person name="Kumar R."/>
            <person name="Acharya V."/>
            <person name="Singh D."/>
        </authorList>
    </citation>
    <scope>NUCLEOTIDE SEQUENCE [LARGE SCALE GENOMIC DNA]</scope>
    <source>
        <strain evidence="2">ERGS4:02</strain>
    </source>
</reference>
<evidence type="ECO:0000313" key="2">
    <source>
        <dbReference type="Proteomes" id="UP000182567"/>
    </source>
</evidence>
<dbReference type="AlphaFoldDB" id="A0A1J0EH09"/>
<accession>A0A1J0EH09</accession>
<gene>
    <name evidence="1" type="ORF">BLL42_04970</name>
</gene>
<protein>
    <submittedName>
        <fullName evidence="1">Uncharacterized protein</fullName>
    </submittedName>
</protein>
<sequence>MDLLKVEYVEECCVTPLADVFDGTVERRRGLGITALRYLVFDLQDDFAEQATSPSCFPGEYPVALFG</sequence>
<name>A0A1J0EH09_9PSED</name>